<sequence length="50" mass="5647">MMTIPRRSNSVIAVQQHPHHHEVIDSKDNIRRQRVGSAAKSNYGTMTSGF</sequence>
<proteinExistence type="predicted"/>
<evidence type="ECO:0000256" key="1">
    <source>
        <dbReference type="SAM" id="MobiDB-lite"/>
    </source>
</evidence>
<dbReference type="Proteomes" id="UP000192247">
    <property type="component" value="Unassembled WGS sequence"/>
</dbReference>
<protein>
    <submittedName>
        <fullName evidence="2">Uncharacterized protein</fullName>
    </submittedName>
</protein>
<comment type="caution">
    <text evidence="2">The sequence shown here is derived from an EMBL/GenBank/DDBJ whole genome shotgun (WGS) entry which is preliminary data.</text>
</comment>
<name>A0A1V9XGF8_9ACAR</name>
<organism evidence="2 3">
    <name type="scientific">Tropilaelaps mercedesae</name>
    <dbReference type="NCBI Taxonomy" id="418985"/>
    <lineage>
        <taxon>Eukaryota</taxon>
        <taxon>Metazoa</taxon>
        <taxon>Ecdysozoa</taxon>
        <taxon>Arthropoda</taxon>
        <taxon>Chelicerata</taxon>
        <taxon>Arachnida</taxon>
        <taxon>Acari</taxon>
        <taxon>Parasitiformes</taxon>
        <taxon>Mesostigmata</taxon>
        <taxon>Gamasina</taxon>
        <taxon>Dermanyssoidea</taxon>
        <taxon>Laelapidae</taxon>
        <taxon>Tropilaelaps</taxon>
    </lineage>
</organism>
<evidence type="ECO:0000313" key="2">
    <source>
        <dbReference type="EMBL" id="OQR72610.1"/>
    </source>
</evidence>
<dbReference type="AlphaFoldDB" id="A0A1V9XGF8"/>
<keyword evidence="3" id="KW-1185">Reference proteome</keyword>
<accession>A0A1V9XGF8</accession>
<feature type="region of interest" description="Disordered" evidence="1">
    <location>
        <begin position="1"/>
        <end position="20"/>
    </location>
</feature>
<dbReference type="EMBL" id="MNPL01011418">
    <property type="protein sequence ID" value="OQR72610.1"/>
    <property type="molecule type" value="Genomic_DNA"/>
</dbReference>
<dbReference type="InParanoid" id="A0A1V9XGF8"/>
<reference evidence="2 3" key="1">
    <citation type="journal article" date="2017" name="Gigascience">
        <title>Draft genome of the honey bee ectoparasitic mite, Tropilaelaps mercedesae, is shaped by the parasitic life history.</title>
        <authorList>
            <person name="Dong X."/>
            <person name="Armstrong S.D."/>
            <person name="Xia D."/>
            <person name="Makepeace B.L."/>
            <person name="Darby A.C."/>
            <person name="Kadowaki T."/>
        </authorList>
    </citation>
    <scope>NUCLEOTIDE SEQUENCE [LARGE SCALE GENOMIC DNA]</scope>
    <source>
        <strain evidence="2">Wuxi-XJTLU</strain>
    </source>
</reference>
<evidence type="ECO:0000313" key="3">
    <source>
        <dbReference type="Proteomes" id="UP000192247"/>
    </source>
</evidence>
<feature type="compositionally biased region" description="Polar residues" evidence="1">
    <location>
        <begin position="1"/>
        <end position="13"/>
    </location>
</feature>
<gene>
    <name evidence="2" type="ORF">BIW11_03740</name>
</gene>